<dbReference type="Pfam" id="PF01852">
    <property type="entry name" value="START"/>
    <property type="match status" value="1"/>
</dbReference>
<dbReference type="InterPro" id="IPR052727">
    <property type="entry name" value="Rab4/Rab5_effector"/>
</dbReference>
<sequence>MGRKPSAKFKKFRCPPLSSSRKAQIKQEANLACDELLKFSASELLNAGVNGSSCSASNQRTSSGSGHTPRRRTSGSVADMIPEDVQWEYEDTMDTIRVEKVKVKSENKKSIHYFRGVTQLEATIEEIMELYEVDPEHSNVQLETKLSPDLLHSVILYEIKPYNMHDNTVFIGIRWSAMRSPYVLVRNRDYCFLECQRRFTLPDGRRGFVRCFHSVKIKSCPDMEKSHGFVRASMYRSGLVFVESRRDRRVLDVVQAVYTDLKGNVPQWVASVGVRSRLMTLEHLKKYISMKRVANQSFARRSQLMARGNVKTCFVCVDDIGTFKRKYNCHKCGEVICGRCKLNMSADIPVVGRMKLTICSLCSLAINRTMMQDSSGSSEARGASGDRPFSMAPSRSFGGYDDVPDRPIGRRRALSLNSFHTANFDETTIHSSMLSAEV</sequence>
<dbReference type="EMBL" id="JAKCXM010000148">
    <property type="protein sequence ID" value="KAJ0400717.1"/>
    <property type="molecule type" value="Genomic_DNA"/>
</dbReference>
<evidence type="ECO:0000256" key="3">
    <source>
        <dbReference type="ARBA" id="ARBA00022833"/>
    </source>
</evidence>
<feature type="compositionally biased region" description="Polar residues" evidence="5">
    <location>
        <begin position="50"/>
        <end position="66"/>
    </location>
</feature>
<dbReference type="PROSITE" id="PS50178">
    <property type="entry name" value="ZF_FYVE"/>
    <property type="match status" value="1"/>
</dbReference>
<dbReference type="InterPro" id="IPR000306">
    <property type="entry name" value="Znf_FYVE"/>
</dbReference>
<evidence type="ECO:0000259" key="6">
    <source>
        <dbReference type="PROSITE" id="PS50178"/>
    </source>
</evidence>
<dbReference type="PROSITE" id="PS50848">
    <property type="entry name" value="START"/>
    <property type="match status" value="1"/>
</dbReference>
<dbReference type="PANTHER" id="PTHR13510:SF44">
    <property type="entry name" value="RABENOSYN-5"/>
    <property type="match status" value="1"/>
</dbReference>
<dbReference type="SUPFAM" id="SSF55961">
    <property type="entry name" value="Bet v1-like"/>
    <property type="match status" value="1"/>
</dbReference>
<dbReference type="Gene3D" id="3.30.530.20">
    <property type="match status" value="1"/>
</dbReference>
<evidence type="ECO:0000256" key="4">
    <source>
        <dbReference type="PROSITE-ProRule" id="PRU00091"/>
    </source>
</evidence>
<keyword evidence="1" id="KW-0479">Metal-binding</keyword>
<dbReference type="InterPro" id="IPR017455">
    <property type="entry name" value="Znf_FYVE-rel"/>
</dbReference>
<keyword evidence="9" id="KW-1185">Reference proteome</keyword>
<evidence type="ECO:0000313" key="9">
    <source>
        <dbReference type="Proteomes" id="UP001209570"/>
    </source>
</evidence>
<dbReference type="PANTHER" id="PTHR13510">
    <property type="entry name" value="FYVE-FINGER-CONTAINING RAB5 EFFECTOR PROTEIN RABENOSYN-5-RELATED"/>
    <property type="match status" value="1"/>
</dbReference>
<dbReference type="SMART" id="SM00064">
    <property type="entry name" value="FYVE"/>
    <property type="match status" value="1"/>
</dbReference>
<dbReference type="Gene3D" id="3.30.40.10">
    <property type="entry name" value="Zinc/RING finger domain, C3HC4 (zinc finger)"/>
    <property type="match status" value="1"/>
</dbReference>
<evidence type="ECO:0000313" key="8">
    <source>
        <dbReference type="EMBL" id="KAJ0400717.1"/>
    </source>
</evidence>
<dbReference type="SUPFAM" id="SSF57903">
    <property type="entry name" value="FYVE/PHD zinc finger"/>
    <property type="match status" value="1"/>
</dbReference>
<evidence type="ECO:0000256" key="1">
    <source>
        <dbReference type="ARBA" id="ARBA00022723"/>
    </source>
</evidence>
<proteinExistence type="predicted"/>
<dbReference type="Proteomes" id="UP001209570">
    <property type="component" value="Unassembled WGS sequence"/>
</dbReference>
<evidence type="ECO:0000256" key="5">
    <source>
        <dbReference type="SAM" id="MobiDB-lite"/>
    </source>
</evidence>
<feature type="compositionally biased region" description="Low complexity" evidence="5">
    <location>
        <begin position="375"/>
        <end position="387"/>
    </location>
</feature>
<dbReference type="AlphaFoldDB" id="A0AAD5M1A2"/>
<evidence type="ECO:0008006" key="10">
    <source>
        <dbReference type="Google" id="ProtNLM"/>
    </source>
</evidence>
<dbReference type="InterPro" id="IPR013083">
    <property type="entry name" value="Znf_RING/FYVE/PHD"/>
</dbReference>
<dbReference type="InterPro" id="IPR002913">
    <property type="entry name" value="START_lipid-bd_dom"/>
</dbReference>
<keyword evidence="3" id="KW-0862">Zinc</keyword>
<dbReference type="Pfam" id="PF01363">
    <property type="entry name" value="FYVE"/>
    <property type="match status" value="1"/>
</dbReference>
<organism evidence="8 9">
    <name type="scientific">Pythium insidiosum</name>
    <name type="common">Pythiosis disease agent</name>
    <dbReference type="NCBI Taxonomy" id="114742"/>
    <lineage>
        <taxon>Eukaryota</taxon>
        <taxon>Sar</taxon>
        <taxon>Stramenopiles</taxon>
        <taxon>Oomycota</taxon>
        <taxon>Peronosporomycetes</taxon>
        <taxon>Pythiales</taxon>
        <taxon>Pythiaceae</taxon>
        <taxon>Pythium</taxon>
    </lineage>
</organism>
<evidence type="ECO:0000256" key="2">
    <source>
        <dbReference type="ARBA" id="ARBA00022771"/>
    </source>
</evidence>
<keyword evidence="2 4" id="KW-0863">Zinc-finger</keyword>
<evidence type="ECO:0000259" key="7">
    <source>
        <dbReference type="PROSITE" id="PS50848"/>
    </source>
</evidence>
<feature type="domain" description="FYVE-type" evidence="6">
    <location>
        <begin position="307"/>
        <end position="367"/>
    </location>
</feature>
<gene>
    <name evidence="8" type="ORF">P43SY_000622</name>
</gene>
<reference evidence="8" key="1">
    <citation type="submission" date="2021-12" db="EMBL/GenBank/DDBJ databases">
        <title>Prjna785345.</title>
        <authorList>
            <person name="Rujirawat T."/>
            <person name="Krajaejun T."/>
        </authorList>
    </citation>
    <scope>NUCLEOTIDE SEQUENCE</scope>
    <source>
        <strain evidence="8">Pi057C3</strain>
    </source>
</reference>
<feature type="region of interest" description="Disordered" evidence="5">
    <location>
        <begin position="375"/>
        <end position="404"/>
    </location>
</feature>
<name>A0AAD5M1A2_PYTIN</name>
<accession>A0AAD5M1A2</accession>
<feature type="region of interest" description="Disordered" evidence="5">
    <location>
        <begin position="50"/>
        <end position="76"/>
    </location>
</feature>
<dbReference type="GO" id="GO:0008270">
    <property type="term" value="F:zinc ion binding"/>
    <property type="evidence" value="ECO:0007669"/>
    <property type="project" value="UniProtKB-KW"/>
</dbReference>
<feature type="domain" description="START" evidence="7">
    <location>
        <begin position="184"/>
        <end position="274"/>
    </location>
</feature>
<protein>
    <recommendedName>
        <fullName evidence="10">FYVE-type domain-containing protein</fullName>
    </recommendedName>
</protein>
<dbReference type="GO" id="GO:0008289">
    <property type="term" value="F:lipid binding"/>
    <property type="evidence" value="ECO:0007669"/>
    <property type="project" value="InterPro"/>
</dbReference>
<comment type="caution">
    <text evidence="8">The sequence shown here is derived from an EMBL/GenBank/DDBJ whole genome shotgun (WGS) entry which is preliminary data.</text>
</comment>
<dbReference type="InterPro" id="IPR023393">
    <property type="entry name" value="START-like_dom_sf"/>
</dbReference>
<dbReference type="InterPro" id="IPR011011">
    <property type="entry name" value="Znf_FYVE_PHD"/>
</dbReference>